<evidence type="ECO:0008006" key="4">
    <source>
        <dbReference type="Google" id="ProtNLM"/>
    </source>
</evidence>
<reference evidence="2" key="1">
    <citation type="journal article" date="2023" name="G3 (Bethesda)">
        <title>A reference genome for the long-term kleptoplast-retaining sea slug Elysia crispata morphotype clarki.</title>
        <authorList>
            <person name="Eastman K.E."/>
            <person name="Pendleton A.L."/>
            <person name="Shaikh M.A."/>
            <person name="Suttiyut T."/>
            <person name="Ogas R."/>
            <person name="Tomko P."/>
            <person name="Gavelis G."/>
            <person name="Widhalm J.R."/>
            <person name="Wisecaver J.H."/>
        </authorList>
    </citation>
    <scope>NUCLEOTIDE SEQUENCE</scope>
    <source>
        <strain evidence="2">ECLA1</strain>
    </source>
</reference>
<evidence type="ECO:0000313" key="3">
    <source>
        <dbReference type="Proteomes" id="UP001283361"/>
    </source>
</evidence>
<feature type="region of interest" description="Disordered" evidence="1">
    <location>
        <begin position="470"/>
        <end position="563"/>
    </location>
</feature>
<dbReference type="EMBL" id="JAWDGP010004277">
    <property type="protein sequence ID" value="KAK3765675.1"/>
    <property type="molecule type" value="Genomic_DNA"/>
</dbReference>
<organism evidence="2 3">
    <name type="scientific">Elysia crispata</name>
    <name type="common">lettuce slug</name>
    <dbReference type="NCBI Taxonomy" id="231223"/>
    <lineage>
        <taxon>Eukaryota</taxon>
        <taxon>Metazoa</taxon>
        <taxon>Spiralia</taxon>
        <taxon>Lophotrochozoa</taxon>
        <taxon>Mollusca</taxon>
        <taxon>Gastropoda</taxon>
        <taxon>Heterobranchia</taxon>
        <taxon>Euthyneura</taxon>
        <taxon>Panpulmonata</taxon>
        <taxon>Sacoglossa</taxon>
        <taxon>Placobranchoidea</taxon>
        <taxon>Plakobranchidae</taxon>
        <taxon>Elysia</taxon>
    </lineage>
</organism>
<dbReference type="AlphaFoldDB" id="A0AAE1DD86"/>
<dbReference type="PANTHER" id="PTHR45913">
    <property type="entry name" value="EPM2A-INTERACTING PROTEIN 1"/>
    <property type="match status" value="1"/>
</dbReference>
<feature type="compositionally biased region" description="Basic residues" evidence="1">
    <location>
        <begin position="541"/>
        <end position="562"/>
    </location>
</feature>
<protein>
    <recommendedName>
        <fullName evidence="4">SCAN domain-containing protein 3</fullName>
    </recommendedName>
</protein>
<keyword evidence="3" id="KW-1185">Reference proteome</keyword>
<sequence length="690" mass="79074">MFASTSQQSTDGLRASNYISLLIARSGKPHAIGEELILPAVREVLHTVVHKSPDQIMKAIPLSDNSVQRRVDEMAENIEETLCNILAATEFSLQIDESTLPGNESLLLAYLRFVKNEKLVQELLFARQLKTDTKGESTVSTALYDNDEEFERLLLHTEVRWLSKGNCLKRFYSLFDTVVEFFQDSNTGLCDDLKNIKDDIAYLSDIFTKFNEVNLQLQGNDVNLIKVKSAISTFLSKCKLFKRNLARHELYQFPSLCELDKEKSISDDNLQVYCAHLEELQRDMSERFQDLLLLKISERVINPFLDVSNEETGEAEEELISIQNDIELSPKFKKSYQDFWLQKKKISDFYPVLWNKVKIYFIAFPTSYLVERGFSAVALLLSKQRNRLRITERGDLRLLLSEFQPDVEKLMSLQKFNPDTLNIAMDADKAFQLLNAMIDQPSSEPDEVSEEVASIEPSLTVERAVEIARSKQFHSGNGHTDDFSDLSSESDDESSSDDLNESDYIPNETDMSANDSAVLQQNRPDEEDDVEQQDQEVQHAKTVRPRKRKRNPQSWKHNKRKSSIVAGVPYTNYKGKPLPGKAIRQGCTCKKQCFDRLGEQNIQQIFEEFYKLPSKNVQDAYLFGCVKTKPPARRRPRDGSKGNRTNTFSYTVNSQGHEEQVCLNAFMNIHAIGKKRMARIDLQSFMHPTD</sequence>
<evidence type="ECO:0000313" key="2">
    <source>
        <dbReference type="EMBL" id="KAK3765675.1"/>
    </source>
</evidence>
<dbReference type="Proteomes" id="UP001283361">
    <property type="component" value="Unassembled WGS sequence"/>
</dbReference>
<dbReference type="SUPFAM" id="SSF53098">
    <property type="entry name" value="Ribonuclease H-like"/>
    <property type="match status" value="1"/>
</dbReference>
<accession>A0AAE1DD86</accession>
<feature type="compositionally biased region" description="Polar residues" evidence="1">
    <location>
        <begin position="509"/>
        <end position="522"/>
    </location>
</feature>
<evidence type="ECO:0000256" key="1">
    <source>
        <dbReference type="SAM" id="MobiDB-lite"/>
    </source>
</evidence>
<gene>
    <name evidence="2" type="ORF">RRG08_026151</name>
</gene>
<dbReference type="PANTHER" id="PTHR45913:SF22">
    <property type="entry name" value="SCAN BOX DOMAIN-CONTAINING PROTEIN"/>
    <property type="match status" value="1"/>
</dbReference>
<name>A0AAE1DD86_9GAST</name>
<comment type="caution">
    <text evidence="2">The sequence shown here is derived from an EMBL/GenBank/DDBJ whole genome shotgun (WGS) entry which is preliminary data.</text>
</comment>
<feature type="compositionally biased region" description="Acidic residues" evidence="1">
    <location>
        <begin position="525"/>
        <end position="534"/>
    </location>
</feature>
<proteinExistence type="predicted"/>
<feature type="compositionally biased region" description="Acidic residues" evidence="1">
    <location>
        <begin position="488"/>
        <end position="501"/>
    </location>
</feature>
<dbReference type="InterPro" id="IPR012337">
    <property type="entry name" value="RNaseH-like_sf"/>
</dbReference>